<accession>A0A1B9IU98</accession>
<feature type="transmembrane region" description="Helical" evidence="2">
    <location>
        <begin position="1159"/>
        <end position="1179"/>
    </location>
</feature>
<evidence type="ECO:0000256" key="1">
    <source>
        <dbReference type="SAM" id="MobiDB-lite"/>
    </source>
</evidence>
<dbReference type="InterPro" id="IPR001173">
    <property type="entry name" value="Glyco_trans_2-like"/>
</dbReference>
<evidence type="ECO:0000256" key="2">
    <source>
        <dbReference type="SAM" id="Phobius"/>
    </source>
</evidence>
<feature type="transmembrane region" description="Helical" evidence="2">
    <location>
        <begin position="992"/>
        <end position="1014"/>
    </location>
</feature>
<dbReference type="AlphaFoldDB" id="A0A1B9IU98"/>
<evidence type="ECO:0000313" key="5">
    <source>
        <dbReference type="EMBL" id="OCF59087.1"/>
    </source>
</evidence>
<dbReference type="InterPro" id="IPR029044">
    <property type="entry name" value="Nucleotide-diphossugar_trans"/>
</dbReference>
<evidence type="ECO:0000259" key="4">
    <source>
        <dbReference type="Pfam" id="PF25550"/>
    </source>
</evidence>
<feature type="region of interest" description="Disordered" evidence="1">
    <location>
        <begin position="1"/>
        <end position="67"/>
    </location>
</feature>
<evidence type="ECO:0000259" key="3">
    <source>
        <dbReference type="Pfam" id="PF13632"/>
    </source>
</evidence>
<feature type="transmembrane region" description="Helical" evidence="2">
    <location>
        <begin position="515"/>
        <end position="542"/>
    </location>
</feature>
<organism evidence="5 6">
    <name type="scientific">Kwoniella mangroviensis CBS 10435</name>
    <dbReference type="NCBI Taxonomy" id="1331196"/>
    <lineage>
        <taxon>Eukaryota</taxon>
        <taxon>Fungi</taxon>
        <taxon>Dikarya</taxon>
        <taxon>Basidiomycota</taxon>
        <taxon>Agaricomycotina</taxon>
        <taxon>Tremellomycetes</taxon>
        <taxon>Tremellales</taxon>
        <taxon>Cryptococcaceae</taxon>
        <taxon>Kwoniella</taxon>
    </lineage>
</organism>
<dbReference type="EMBL" id="KI669461">
    <property type="protein sequence ID" value="OCF59087.1"/>
    <property type="molecule type" value="Genomic_DNA"/>
</dbReference>
<feature type="domain" description="Glycosyltransferase 2-like" evidence="3">
    <location>
        <begin position="766"/>
        <end position="974"/>
    </location>
</feature>
<evidence type="ECO:0000313" key="6">
    <source>
        <dbReference type="Proteomes" id="UP000092583"/>
    </source>
</evidence>
<proteinExistence type="predicted"/>
<dbReference type="STRING" id="1331196.A0A1B9IU98"/>
<dbReference type="Gene3D" id="3.90.550.10">
    <property type="entry name" value="Spore Coat Polysaccharide Biosynthesis Protein SpsA, Chain A"/>
    <property type="match status" value="2"/>
</dbReference>
<dbReference type="Proteomes" id="UP000092583">
    <property type="component" value="Unassembled WGS sequence"/>
</dbReference>
<reference evidence="6" key="2">
    <citation type="submission" date="2013-12" db="EMBL/GenBank/DDBJ databases">
        <title>Evolution of pathogenesis and genome organization in the Tremellales.</title>
        <authorList>
            <person name="Cuomo C."/>
            <person name="Litvintseva A."/>
            <person name="Heitman J."/>
            <person name="Chen Y."/>
            <person name="Sun S."/>
            <person name="Springer D."/>
            <person name="Dromer F."/>
            <person name="Young S."/>
            <person name="Zeng Q."/>
            <person name="Chapman S."/>
            <person name="Gujja S."/>
            <person name="Saif S."/>
            <person name="Birren B."/>
        </authorList>
    </citation>
    <scope>NUCLEOTIDE SEQUENCE [LARGE SCALE GENOMIC DNA]</scope>
    <source>
        <strain evidence="6">CBS 10435</strain>
    </source>
</reference>
<feature type="transmembrane region" description="Helical" evidence="2">
    <location>
        <begin position="1035"/>
        <end position="1059"/>
    </location>
</feature>
<keyword evidence="2" id="KW-1133">Transmembrane helix</keyword>
<keyword evidence="6" id="KW-1185">Reference proteome</keyword>
<dbReference type="PANTHER" id="PTHR35408">
    <property type="entry name" value="CHROMOSOME 15, WHOLE GENOME SHOTGUN SEQUENCE"/>
    <property type="match status" value="1"/>
</dbReference>
<keyword evidence="2" id="KW-0812">Transmembrane</keyword>
<feature type="region of interest" description="Disordered" evidence="1">
    <location>
        <begin position="161"/>
        <end position="192"/>
    </location>
</feature>
<feature type="compositionally biased region" description="Basic residues" evidence="1">
    <location>
        <begin position="173"/>
        <end position="192"/>
    </location>
</feature>
<dbReference type="InterPro" id="IPR057688">
    <property type="entry name" value="DUF7928"/>
</dbReference>
<sequence length="1196" mass="134161">MGVFGKAKPAYSPPELPTHDPVPARATQRRVSLFPSLASIGLSEPDPNAPIDPVTRGRTFSGEQQRGINGRKLSQAIVPAWHRKASLAVARRDTNPVNLRLGETTANNQDGMNKAFYKSKLTIDDGSSEEGGFTSDEDLAPSRLSVTRRIKGKGKAKALDTLPGWDAAPPLKGRLKKGKGKDKKSKHKHRSKRVMRRLDENLDAYNAYAQNGLVPLTRSANTTRDEAAAMNPPPMSIGNTILEEDEYMVKSISQPMSLNTGAQDEQPRAVLVGDGFDALDVMADHIFRTGVQKKKWFKAPRMGVRRNDAATGVTIRARTGLYRTFPVDYEALKPFEEAVSRLNPEVAIKIKSDIVNTIMETYINPSPSMTELVIDENTRIQILDTIELLARARKHQYAAFVRSEQVLVVWADAVENVIPAAEALEESLIQFVWQGPEVNVKFNLVMLQDAKDREEMKEQERRDSQNSNEKYGINGVVLPELTADDKGSIKTKEEDMDPEDIAKRAMQRYWRERPVMLIAPFSDGVAIMLCLALISLGLRILIKEYILDGQPMRFVLMIFSPALCCIASFAAMCVVGSIWQIFGPVRQVTQKSKYFSGIAPKRHMGDLAHVTVQLPVYKESLEEVIMPTVESLKVAITTYERQGGSVGILICDDGLQLLSKAEADKRRRFYFDNNIAYVARPGHNVDGFIRKGRFKKAGNMNYAADLSLRVEEIMDDMRPLAQEKKDPEHFWNELDENDVYDAALAQALEEKQGKAWAAGNIRIGEVILIVDSDTRVPEDCFADAVSEMKESPEVAIIQHMSGVMQVANHFFENGIAHFTRSIQHAISYCTASGEVAPFVGHNAFLRWSALQECMSVDPDDGINKIWSEDHVSEDFQIAVTLQIKGYTVRWATYTGGAFEEGVSLTCDDEINRWQKYAFGCSELLFHPLKRWIFKGPITPLFNQFMWSSIPIHSKFTICGYIFSYYAISIAWVLSVANYFIEGFALPVDGYYLPSWKVTLVCIILFTGLCNVAFITLRYRLKIPNCGQLAFDQIKWIPYFSIFFTGMSMPMSAALVSHLVGYNMTWSTTVKTVEKSNFFLQLPIIWRRFWPQLSFFGLCVPMMIITSSSLMPAGYRVSSIEVYVPMGIITASHLLYPFALNPWFLSFSIAFILYPLDLEMSFVLLLIPILVHSVVTILLVSSQNTPAMSGNHPEAEA</sequence>
<dbReference type="OrthoDB" id="38531at2759"/>
<reference evidence="5 6" key="1">
    <citation type="submission" date="2013-07" db="EMBL/GenBank/DDBJ databases">
        <title>The Genome Sequence of Kwoniella mangroviensis CBS10435.</title>
        <authorList>
            <consortium name="The Broad Institute Genome Sequencing Platform"/>
            <person name="Cuomo C."/>
            <person name="Litvintseva A."/>
            <person name="Chen Y."/>
            <person name="Heitman J."/>
            <person name="Sun S."/>
            <person name="Springer D."/>
            <person name="Dromer F."/>
            <person name="Young S.K."/>
            <person name="Zeng Q."/>
            <person name="Gargeya S."/>
            <person name="Fitzgerald M."/>
            <person name="Abouelleil A."/>
            <person name="Alvarado L."/>
            <person name="Berlin A.M."/>
            <person name="Chapman S.B."/>
            <person name="Dewar J."/>
            <person name="Goldberg J."/>
            <person name="Griggs A."/>
            <person name="Gujja S."/>
            <person name="Hansen M."/>
            <person name="Howarth C."/>
            <person name="Imamovic A."/>
            <person name="Larimer J."/>
            <person name="McCowan C."/>
            <person name="Murphy C."/>
            <person name="Pearson M."/>
            <person name="Priest M."/>
            <person name="Roberts A."/>
            <person name="Saif S."/>
            <person name="Shea T."/>
            <person name="Sykes S."/>
            <person name="Wortman J."/>
            <person name="Nusbaum C."/>
            <person name="Birren B."/>
        </authorList>
    </citation>
    <scope>NUCLEOTIDE SEQUENCE [LARGE SCALE GENOMIC DNA]</scope>
    <source>
        <strain evidence="5 6">CBS 10435</strain>
    </source>
</reference>
<dbReference type="SUPFAM" id="SSF53448">
    <property type="entry name" value="Nucleotide-diphospho-sugar transferases"/>
    <property type="match status" value="1"/>
</dbReference>
<keyword evidence="2" id="KW-0472">Membrane</keyword>
<dbReference type="Pfam" id="PF13632">
    <property type="entry name" value="Glyco_trans_2_3"/>
    <property type="match status" value="1"/>
</dbReference>
<feature type="domain" description="DUF7928" evidence="4">
    <location>
        <begin position="278"/>
        <end position="435"/>
    </location>
</feature>
<gene>
    <name evidence="5" type="ORF">L486_03586</name>
</gene>
<dbReference type="PANTHER" id="PTHR35408:SF3">
    <property type="entry name" value="GLYCOSYLTRANSFERASE 2-LIKE DOMAIN-CONTAINING PROTEIN"/>
    <property type="match status" value="1"/>
</dbReference>
<feature type="transmembrane region" description="Helical" evidence="2">
    <location>
        <begin position="957"/>
        <end position="980"/>
    </location>
</feature>
<feature type="transmembrane region" description="Helical" evidence="2">
    <location>
        <begin position="1088"/>
        <end position="1112"/>
    </location>
</feature>
<protein>
    <submittedName>
        <fullName evidence="5">Uncharacterized protein</fullName>
    </submittedName>
</protein>
<dbReference type="Pfam" id="PF25550">
    <property type="entry name" value="DUF7928"/>
    <property type="match status" value="1"/>
</dbReference>
<feature type="transmembrane region" description="Helical" evidence="2">
    <location>
        <begin position="1133"/>
        <end position="1153"/>
    </location>
</feature>
<feature type="transmembrane region" description="Helical" evidence="2">
    <location>
        <begin position="554"/>
        <end position="582"/>
    </location>
</feature>
<name>A0A1B9IU98_9TREE</name>